<dbReference type="Pfam" id="PF02251">
    <property type="entry name" value="PA28_N"/>
    <property type="match status" value="1"/>
</dbReference>
<dbReference type="FunFam" id="1.20.5.120:FF:000006">
    <property type="entry name" value="Protein CBG13260"/>
    <property type="match status" value="1"/>
</dbReference>
<dbReference type="Gene3D" id="1.20.120.180">
    <property type="entry name" value="Proteasome activator pa28, C-terminal domain"/>
    <property type="match status" value="1"/>
</dbReference>
<dbReference type="GeneID" id="585921"/>
<dbReference type="SUPFAM" id="SSF47216">
    <property type="entry name" value="Proteasome activator"/>
    <property type="match status" value="1"/>
</dbReference>
<evidence type="ECO:0000313" key="5">
    <source>
        <dbReference type="EnsemblMetazoa" id="XP_030845991"/>
    </source>
</evidence>
<dbReference type="KEGG" id="spu:585921"/>
<dbReference type="InterPro" id="IPR036996">
    <property type="entry name" value="PA28_N_sf"/>
</dbReference>
<comment type="similarity">
    <text evidence="1">Belongs to the PA28 family.</text>
</comment>
<dbReference type="InterPro" id="IPR036997">
    <property type="entry name" value="PA28_C_sf"/>
</dbReference>
<reference evidence="6" key="1">
    <citation type="submission" date="2015-02" db="EMBL/GenBank/DDBJ databases">
        <title>Genome sequencing for Strongylocentrotus purpuratus.</title>
        <authorList>
            <person name="Murali S."/>
            <person name="Liu Y."/>
            <person name="Vee V."/>
            <person name="English A."/>
            <person name="Wang M."/>
            <person name="Skinner E."/>
            <person name="Han Y."/>
            <person name="Muzny D.M."/>
            <person name="Worley K.C."/>
            <person name="Gibbs R.A."/>
        </authorList>
    </citation>
    <scope>NUCLEOTIDE SEQUENCE</scope>
</reference>
<dbReference type="InParanoid" id="A0A7M7P9U6"/>
<dbReference type="OMA" id="PMFNERN"/>
<dbReference type="InterPro" id="IPR003186">
    <property type="entry name" value="PA28_C"/>
</dbReference>
<keyword evidence="6" id="KW-1185">Reference proteome</keyword>
<accession>A0A7M7P9U6</accession>
<dbReference type="RefSeq" id="XP_030845991.1">
    <property type="nucleotide sequence ID" value="XM_030990131.1"/>
</dbReference>
<protein>
    <recommendedName>
        <fullName evidence="7">Proteasome activator complex subunit 3</fullName>
    </recommendedName>
</protein>
<evidence type="ECO:0000259" key="4">
    <source>
        <dbReference type="Pfam" id="PF02252"/>
    </source>
</evidence>
<dbReference type="GO" id="GO:0061133">
    <property type="term" value="F:endopeptidase activator activity"/>
    <property type="evidence" value="ECO:0000318"/>
    <property type="project" value="GO_Central"/>
</dbReference>
<dbReference type="InterPro" id="IPR003185">
    <property type="entry name" value="Proteasome_activ_PA28_N"/>
</dbReference>
<dbReference type="PANTHER" id="PTHR10660:SF2">
    <property type="entry name" value="LD45860P"/>
    <property type="match status" value="1"/>
</dbReference>
<dbReference type="PANTHER" id="PTHR10660">
    <property type="entry name" value="PROTEASOME REGULATOR PA28"/>
    <property type="match status" value="1"/>
</dbReference>
<reference evidence="5" key="2">
    <citation type="submission" date="2021-01" db="UniProtKB">
        <authorList>
            <consortium name="EnsemblMetazoa"/>
        </authorList>
    </citation>
    <scope>IDENTIFICATION</scope>
</reference>
<dbReference type="Pfam" id="PF02252">
    <property type="entry name" value="PA28_C"/>
    <property type="match status" value="1"/>
</dbReference>
<dbReference type="EnsemblMetazoa" id="XM_030990131">
    <property type="protein sequence ID" value="XP_030845991"/>
    <property type="gene ID" value="LOC585921"/>
</dbReference>
<dbReference type="FunFam" id="1.20.120.180:FF:000001">
    <property type="entry name" value="Proteasome activator complex subunit 3"/>
    <property type="match status" value="1"/>
</dbReference>
<evidence type="ECO:0000313" key="6">
    <source>
        <dbReference type="Proteomes" id="UP000007110"/>
    </source>
</evidence>
<dbReference type="GO" id="GO:2000045">
    <property type="term" value="P:regulation of G1/S transition of mitotic cell cycle"/>
    <property type="evidence" value="ECO:0000318"/>
    <property type="project" value="GO_Central"/>
</dbReference>
<organism evidence="5 6">
    <name type="scientific">Strongylocentrotus purpuratus</name>
    <name type="common">Purple sea urchin</name>
    <dbReference type="NCBI Taxonomy" id="7668"/>
    <lineage>
        <taxon>Eukaryota</taxon>
        <taxon>Metazoa</taxon>
        <taxon>Echinodermata</taxon>
        <taxon>Eleutherozoa</taxon>
        <taxon>Echinozoa</taxon>
        <taxon>Echinoidea</taxon>
        <taxon>Euechinoidea</taxon>
        <taxon>Echinacea</taxon>
        <taxon>Camarodonta</taxon>
        <taxon>Echinidea</taxon>
        <taxon>Strongylocentrotidae</taxon>
        <taxon>Strongylocentrotus</taxon>
    </lineage>
</organism>
<dbReference type="Proteomes" id="UP000007110">
    <property type="component" value="Unassembled WGS sequence"/>
</dbReference>
<evidence type="ECO:0000256" key="1">
    <source>
        <dbReference type="ARBA" id="ARBA00005883"/>
    </source>
</evidence>
<dbReference type="InterPro" id="IPR009077">
    <property type="entry name" value="Proteasome_activ_PA28"/>
</dbReference>
<dbReference type="GO" id="GO:0005654">
    <property type="term" value="C:nucleoplasm"/>
    <property type="evidence" value="ECO:0000318"/>
    <property type="project" value="GO_Central"/>
</dbReference>
<proteinExistence type="inferred from homology"/>
<keyword evidence="2" id="KW-0647">Proteasome</keyword>
<sequence>MANDDPREVTACKDKLHQMSENLVKVLFPQKIGELGELVESDLFKLSRMSEVVCNINIPVPAPVILNNSDGVDDGLKAHAKKRKHDSGNDVTGCKVFSLPGGTVPCNKELCELIDILKPKICCLIENCNTLKMWIQLQIPRIEDGNNFGVSVQEDTLSELRQVESEAAAYLDQISRYYITRGKLISKVAKYPHVDDYRRSIIEIDEKEFINLRLTCLELRNTYLSLHDVITKNKDKIKKPRGNNTESMY</sequence>
<dbReference type="InterPro" id="IPR036252">
    <property type="entry name" value="Proteasome_activ_sf"/>
</dbReference>
<evidence type="ECO:0000259" key="3">
    <source>
        <dbReference type="Pfam" id="PF02251"/>
    </source>
</evidence>
<dbReference type="CTD" id="10197"/>
<dbReference type="AlphaFoldDB" id="A0A7M7P9U6"/>
<evidence type="ECO:0008006" key="7">
    <source>
        <dbReference type="Google" id="ProtNLM"/>
    </source>
</evidence>
<feature type="domain" description="Proteasome activator PA28 C-terminal" evidence="4">
    <location>
        <begin position="104"/>
        <end position="246"/>
    </location>
</feature>
<dbReference type="GO" id="GO:0008537">
    <property type="term" value="C:proteasome activator complex"/>
    <property type="evidence" value="ECO:0007669"/>
    <property type="project" value="InterPro"/>
</dbReference>
<dbReference type="Gene3D" id="1.20.5.120">
    <property type="entry name" value="Proteasome activator pa28, N-terminal domain"/>
    <property type="match status" value="1"/>
</dbReference>
<dbReference type="GO" id="GO:0061136">
    <property type="term" value="P:regulation of proteasomal protein catabolic process"/>
    <property type="evidence" value="ECO:0000318"/>
    <property type="project" value="GO_Central"/>
</dbReference>
<dbReference type="GO" id="GO:0005737">
    <property type="term" value="C:cytoplasm"/>
    <property type="evidence" value="ECO:0000318"/>
    <property type="project" value="GO_Central"/>
</dbReference>
<name>A0A7M7P9U6_STRPU</name>
<dbReference type="OrthoDB" id="6591885at2759"/>
<feature type="domain" description="Proteasome activator PA28 N-terminal" evidence="3">
    <location>
        <begin position="4"/>
        <end position="63"/>
    </location>
</feature>
<evidence type="ECO:0000256" key="2">
    <source>
        <dbReference type="ARBA" id="ARBA00022942"/>
    </source>
</evidence>